<gene>
    <name evidence="1" type="ORF">MTUNDRAET4_0680</name>
</gene>
<dbReference type="EMBL" id="LR536450">
    <property type="protein sequence ID" value="VFU07573.1"/>
    <property type="molecule type" value="Genomic_DNA"/>
</dbReference>
<name>A0A4U8YW74_METTU</name>
<accession>A0A4U8YW74</accession>
<dbReference type="Pfam" id="PF11684">
    <property type="entry name" value="DUF3280"/>
    <property type="match status" value="1"/>
</dbReference>
<dbReference type="Proteomes" id="UP000294360">
    <property type="component" value="Chromosome"/>
</dbReference>
<reference evidence="1 2" key="1">
    <citation type="submission" date="2019-03" db="EMBL/GenBank/DDBJ databases">
        <authorList>
            <person name="Kox A.R. M."/>
        </authorList>
    </citation>
    <scope>NUCLEOTIDE SEQUENCE [LARGE SCALE GENOMIC DNA]</scope>
    <source>
        <strain evidence="1">MTUNDRAET4 annotated genome</strain>
    </source>
</reference>
<dbReference type="InterPro" id="IPR021698">
    <property type="entry name" value="DUF3280"/>
</dbReference>
<protein>
    <recommendedName>
        <fullName evidence="3">DUF2380 domain-containing protein</fullName>
    </recommendedName>
</protein>
<evidence type="ECO:0000313" key="1">
    <source>
        <dbReference type="EMBL" id="VFU07573.1"/>
    </source>
</evidence>
<evidence type="ECO:0000313" key="2">
    <source>
        <dbReference type="Proteomes" id="UP000294360"/>
    </source>
</evidence>
<dbReference type="KEGG" id="mtun:MTUNDRAET4_0680"/>
<proteinExistence type="predicted"/>
<organism evidence="1 2">
    <name type="scientific">Methylocella tundrae</name>
    <dbReference type="NCBI Taxonomy" id="227605"/>
    <lineage>
        <taxon>Bacteria</taxon>
        <taxon>Pseudomonadati</taxon>
        <taxon>Pseudomonadota</taxon>
        <taxon>Alphaproteobacteria</taxon>
        <taxon>Hyphomicrobiales</taxon>
        <taxon>Beijerinckiaceae</taxon>
        <taxon>Methylocella</taxon>
    </lineage>
</organism>
<sequence length="186" mass="20279">MDGLRDRIAGACHKATREATRTSAILARWTLIAFALASSDSAVAAERSDPTAVGVAEFSYVDTSGEERDQRADHAARIAAFSETLRASLTDGGSRVVAPLTCREVPCSTPESLIESARQARARILIYGGIHKMSTLVQWEQLNVVDVDDGKPVLARLLTFRGDNDEAWRKAALYTENLVNEMISTR</sequence>
<dbReference type="AlphaFoldDB" id="A0A4U8YW74"/>
<evidence type="ECO:0008006" key="3">
    <source>
        <dbReference type="Google" id="ProtNLM"/>
    </source>
</evidence>
<dbReference type="RefSeq" id="WP_166795852.1">
    <property type="nucleotide sequence ID" value="NZ_CP139089.1"/>
</dbReference>